<organism evidence="2">
    <name type="scientific">hydrothermal vent metagenome</name>
    <dbReference type="NCBI Taxonomy" id="652676"/>
    <lineage>
        <taxon>unclassified sequences</taxon>
        <taxon>metagenomes</taxon>
        <taxon>ecological metagenomes</taxon>
    </lineage>
</organism>
<dbReference type="CDD" id="cd12797">
    <property type="entry name" value="M23_peptidase"/>
    <property type="match status" value="1"/>
</dbReference>
<dbReference type="PANTHER" id="PTHR21666:SF270">
    <property type="entry name" value="MUREIN HYDROLASE ACTIVATOR ENVC"/>
    <property type="match status" value="1"/>
</dbReference>
<proteinExistence type="predicted"/>
<dbReference type="SUPFAM" id="SSF51261">
    <property type="entry name" value="Duplicated hybrid motif"/>
    <property type="match status" value="1"/>
</dbReference>
<dbReference type="AlphaFoldDB" id="A0A3B0TNT2"/>
<protein>
    <submittedName>
        <fullName evidence="2">Phage tail tape measure protein</fullName>
    </submittedName>
</protein>
<dbReference type="InterPro" id="IPR011055">
    <property type="entry name" value="Dup_hybrid_motif"/>
</dbReference>
<dbReference type="Pfam" id="PF01551">
    <property type="entry name" value="Peptidase_M23"/>
    <property type="match status" value="1"/>
</dbReference>
<dbReference type="EMBL" id="UOEO01000045">
    <property type="protein sequence ID" value="VAW16162.1"/>
    <property type="molecule type" value="Genomic_DNA"/>
</dbReference>
<dbReference type="InterPro" id="IPR050570">
    <property type="entry name" value="Cell_wall_metabolism_enzyme"/>
</dbReference>
<accession>A0A3B0TNT2</accession>
<dbReference type="Gene3D" id="2.70.70.10">
    <property type="entry name" value="Glucose Permease (Domain IIA)"/>
    <property type="match status" value="1"/>
</dbReference>
<gene>
    <name evidence="2" type="ORF">MNBD_ALPHA12-1286</name>
</gene>
<sequence>MFASNHPMSPAPRKLRAFLKEQLIRPRAIYSLFTLLLASNIALGVSLLMSPEIGQILTRNAGQTQAFEQYQDRILRLRMEVDRLHSRQYVQDGGINLKLQQLIIKQQALSEQYSYIRVLAQKAQSMGITTASAQPNNAAGGKIIATSIGAPPYAGPVAPFNIDTLSRSITGMINDSHAVLSEISQNAKTSTIKIINALKTIGIAPDLPGNTALARGGPFIAANPALAEPSSLEAANQAQLALDRFEQARLALKIAPIHAPLPKMGRISSPFGNRADPFGKARAFHSGIDYPNPKGTAVFSAGQGTILFAGWKTGYGKFIEIDHGNGLVTRYAHLSRLLVTTGQKINAGDLIGKVGSTGRSTGPHLHFEVRKNNVAVNPAPYLRVGERLASFIS</sequence>
<evidence type="ECO:0000259" key="1">
    <source>
        <dbReference type="Pfam" id="PF01551"/>
    </source>
</evidence>
<dbReference type="PANTHER" id="PTHR21666">
    <property type="entry name" value="PEPTIDASE-RELATED"/>
    <property type="match status" value="1"/>
</dbReference>
<dbReference type="GO" id="GO:0004222">
    <property type="term" value="F:metalloendopeptidase activity"/>
    <property type="evidence" value="ECO:0007669"/>
    <property type="project" value="TreeGrafter"/>
</dbReference>
<dbReference type="InterPro" id="IPR016047">
    <property type="entry name" value="M23ase_b-sheet_dom"/>
</dbReference>
<dbReference type="FunFam" id="2.70.70.10:FF:000006">
    <property type="entry name" value="M23 family peptidase"/>
    <property type="match status" value="1"/>
</dbReference>
<evidence type="ECO:0000313" key="2">
    <source>
        <dbReference type="EMBL" id="VAW16162.1"/>
    </source>
</evidence>
<feature type="domain" description="M23ase beta-sheet core" evidence="1">
    <location>
        <begin position="284"/>
        <end position="378"/>
    </location>
</feature>
<name>A0A3B0TNT2_9ZZZZ</name>
<reference evidence="2" key="1">
    <citation type="submission" date="2018-06" db="EMBL/GenBank/DDBJ databases">
        <authorList>
            <person name="Zhirakovskaya E."/>
        </authorList>
    </citation>
    <scope>NUCLEOTIDE SEQUENCE</scope>
</reference>